<protein>
    <recommendedName>
        <fullName evidence="3">Lipoprotein</fullName>
    </recommendedName>
</protein>
<evidence type="ECO:0000313" key="1">
    <source>
        <dbReference type="EMBL" id="KIP19927.1"/>
    </source>
</evidence>
<sequence>MIKTVVFVLVSLLLIGCTGTKSFEGTLYSIGENYFIVDCSHEVKKRKNNVEDISYLCTVRITDQTKFSDEHGNKLSVDDFTEEVKVKVILATPQTISQRKESRDIEAREIILLNR</sequence>
<proteinExistence type="predicted"/>
<comment type="caution">
    <text evidence="1">The sequence shown here is derived from an EMBL/GenBank/DDBJ whole genome shotgun (WGS) entry which is preliminary data.</text>
</comment>
<evidence type="ECO:0008006" key="3">
    <source>
        <dbReference type="Google" id="ProtNLM"/>
    </source>
</evidence>
<dbReference type="EMBL" id="JXTG01000036">
    <property type="protein sequence ID" value="KIP19927.1"/>
    <property type="molecule type" value="Genomic_DNA"/>
</dbReference>
<dbReference type="PROSITE" id="PS51257">
    <property type="entry name" value="PROKAR_LIPOPROTEIN"/>
    <property type="match status" value="1"/>
</dbReference>
<evidence type="ECO:0000313" key="2">
    <source>
        <dbReference type="Proteomes" id="UP000032047"/>
    </source>
</evidence>
<keyword evidence="2" id="KW-1185">Reference proteome</keyword>
<dbReference type="RefSeq" id="WP_042536427.1">
    <property type="nucleotide sequence ID" value="NZ_JXTG01000036.1"/>
</dbReference>
<accession>A0A0D0HKV5</accession>
<gene>
    <name evidence="1" type="ORF">JV16_02925</name>
</gene>
<dbReference type="AlphaFoldDB" id="A0A0D0HKV5"/>
<name>A0A0D0HKV5_9BACL</name>
<reference evidence="1 2" key="1">
    <citation type="submission" date="2015-01" db="EMBL/GenBank/DDBJ databases">
        <title>Genome sequence of Anoxybacillus ayderensis strain AB04.</title>
        <authorList>
            <person name="Belduz A.O."/>
            <person name="Canakci S."/>
            <person name="Chan K.-G."/>
            <person name="Kahar U.M."/>
            <person name="Yaakob A.S."/>
            <person name="Chan C.S."/>
            <person name="Goh K.M."/>
        </authorList>
    </citation>
    <scope>NUCLEOTIDE SEQUENCE [LARGE SCALE GENOMIC DNA]</scope>
    <source>
        <strain evidence="1 2">AB04</strain>
    </source>
</reference>
<organism evidence="1 2">
    <name type="scientific">Anoxybacillus ayderensis</name>
    <dbReference type="NCBI Taxonomy" id="265546"/>
    <lineage>
        <taxon>Bacteria</taxon>
        <taxon>Bacillati</taxon>
        <taxon>Bacillota</taxon>
        <taxon>Bacilli</taxon>
        <taxon>Bacillales</taxon>
        <taxon>Anoxybacillaceae</taxon>
        <taxon>Anoxybacillus</taxon>
    </lineage>
</organism>
<dbReference type="Proteomes" id="UP000032047">
    <property type="component" value="Unassembled WGS sequence"/>
</dbReference>